<dbReference type="AlphaFoldDB" id="A0A926N9S0"/>
<sequence length="528" mass="61503">MSMIEQVDTRFTVSDCLKRPLFEGARILAGHSGLQRQVRWVHVLEIMDGSSYVHGEELVLMTGVGVGERRQLSVSYIAQLVESNVSALCIEMVHHYVNLSDSVKSYADSCHFPIILFEKPVSFIDITQDIHTFLIHRHHDQLVALEKISSQFLNLTLQQRGLAKILTLLEHELQTTVWLKDYLQGTPLIHAKEPEKPEACNSYAITVLDVHVGDLFVMENDFFSEFHRLIIDRAITAIAQELLRRFSLEERRFRSSQKWMHDLATSKSGNLPREVEIKAQGDTPLFWCAFQSDTPHLYDLNTTSDSLFLSFFQKLKKLQFMLGQNGIQSWITTYRHQWMLLGIDLMNTPTSYMNRLEEVWTQMTKNHSTWQMGVSRTFTSLKDAHLYWKQAELALSIQAIPSHTIEGKQIQRKELIHYDQLGPWQLYGQVEPTILKQYYKDQLNPLLTYDQKHGTDLRHTLDLYLETEQNKQATAKKLFIHRQTLYYRLNKINRLLGTDWESANRLLALKQALSIFHFIQLRQGEDEQ</sequence>
<name>A0A926N9S0_9BACL</name>
<dbReference type="InterPro" id="IPR025736">
    <property type="entry name" value="PucR_C-HTH_dom"/>
</dbReference>
<dbReference type="EMBL" id="JACXAH010000008">
    <property type="protein sequence ID" value="MBD1372027.1"/>
    <property type="molecule type" value="Genomic_DNA"/>
</dbReference>
<dbReference type="Gene3D" id="1.10.10.2840">
    <property type="entry name" value="PucR C-terminal helix-turn-helix domain"/>
    <property type="match status" value="1"/>
</dbReference>
<gene>
    <name evidence="3" type="ORF">IC620_06590</name>
</gene>
<dbReference type="RefSeq" id="WP_191141820.1">
    <property type="nucleotide sequence ID" value="NZ_JACXAH010000008.1"/>
</dbReference>
<reference evidence="3" key="1">
    <citation type="submission" date="2020-09" db="EMBL/GenBank/DDBJ databases">
        <title>A novel bacterium of genus Hazenella, isolated from South China Sea.</title>
        <authorList>
            <person name="Huang H."/>
            <person name="Mo K."/>
            <person name="Hu Y."/>
        </authorList>
    </citation>
    <scope>NUCLEOTIDE SEQUENCE</scope>
    <source>
        <strain evidence="3">IB182357</strain>
    </source>
</reference>
<dbReference type="InterPro" id="IPR042070">
    <property type="entry name" value="PucR_C-HTH_sf"/>
</dbReference>
<dbReference type="InterPro" id="IPR012914">
    <property type="entry name" value="PucR_dom"/>
</dbReference>
<organism evidence="3 4">
    <name type="scientific">Polycladospora coralii</name>
    <dbReference type="NCBI Taxonomy" id="2771432"/>
    <lineage>
        <taxon>Bacteria</taxon>
        <taxon>Bacillati</taxon>
        <taxon>Bacillota</taxon>
        <taxon>Bacilli</taxon>
        <taxon>Bacillales</taxon>
        <taxon>Thermoactinomycetaceae</taxon>
        <taxon>Polycladospora</taxon>
    </lineage>
</organism>
<feature type="domain" description="Purine catabolism PurC-like" evidence="1">
    <location>
        <begin position="15"/>
        <end position="133"/>
    </location>
</feature>
<keyword evidence="4" id="KW-1185">Reference proteome</keyword>
<accession>A0A926N9S0</accession>
<dbReference type="Pfam" id="PF13556">
    <property type="entry name" value="HTH_30"/>
    <property type="match status" value="1"/>
</dbReference>
<feature type="domain" description="PucR C-terminal helix-turn-helix" evidence="2">
    <location>
        <begin position="457"/>
        <end position="514"/>
    </location>
</feature>
<dbReference type="PANTHER" id="PTHR33744:SF1">
    <property type="entry name" value="DNA-BINDING TRANSCRIPTIONAL ACTIVATOR ADER"/>
    <property type="match status" value="1"/>
</dbReference>
<evidence type="ECO:0000259" key="1">
    <source>
        <dbReference type="Pfam" id="PF07905"/>
    </source>
</evidence>
<dbReference type="Pfam" id="PF07905">
    <property type="entry name" value="PucR"/>
    <property type="match status" value="1"/>
</dbReference>
<dbReference type="InterPro" id="IPR051448">
    <property type="entry name" value="CdaR-like_regulators"/>
</dbReference>
<evidence type="ECO:0000313" key="3">
    <source>
        <dbReference type="EMBL" id="MBD1372027.1"/>
    </source>
</evidence>
<comment type="caution">
    <text evidence="3">The sequence shown here is derived from an EMBL/GenBank/DDBJ whole genome shotgun (WGS) entry which is preliminary data.</text>
</comment>
<evidence type="ECO:0000259" key="2">
    <source>
        <dbReference type="Pfam" id="PF13556"/>
    </source>
</evidence>
<evidence type="ECO:0000313" key="4">
    <source>
        <dbReference type="Proteomes" id="UP000661691"/>
    </source>
</evidence>
<dbReference type="PANTHER" id="PTHR33744">
    <property type="entry name" value="CARBOHYDRATE DIACID REGULATOR"/>
    <property type="match status" value="1"/>
</dbReference>
<protein>
    <submittedName>
        <fullName evidence="3">PucR family transcriptional regulator</fullName>
    </submittedName>
</protein>
<proteinExistence type="predicted"/>
<dbReference type="Proteomes" id="UP000661691">
    <property type="component" value="Unassembled WGS sequence"/>
</dbReference>